<name>A0A934JMT2_9GAMM</name>
<keyword evidence="6 7" id="KW-0472">Membrane</keyword>
<organism evidence="8 9">
    <name type="scientific">Marinomonas transparens</name>
    <dbReference type="NCBI Taxonomy" id="2795388"/>
    <lineage>
        <taxon>Bacteria</taxon>
        <taxon>Pseudomonadati</taxon>
        <taxon>Pseudomonadota</taxon>
        <taxon>Gammaproteobacteria</taxon>
        <taxon>Oceanospirillales</taxon>
        <taxon>Oceanospirillaceae</taxon>
        <taxon>Marinomonas</taxon>
    </lineage>
</organism>
<comment type="subcellular location">
    <subcellularLocation>
        <location evidence="1">Cell membrane</location>
        <topology evidence="1">Multi-pass membrane protein</topology>
    </subcellularLocation>
</comment>
<evidence type="ECO:0000256" key="3">
    <source>
        <dbReference type="ARBA" id="ARBA00022475"/>
    </source>
</evidence>
<feature type="transmembrane region" description="Helical" evidence="7">
    <location>
        <begin position="40"/>
        <end position="65"/>
    </location>
</feature>
<dbReference type="InterPro" id="IPR001123">
    <property type="entry name" value="LeuE-type"/>
</dbReference>
<keyword evidence="4 7" id="KW-0812">Transmembrane</keyword>
<keyword evidence="3" id="KW-1003">Cell membrane</keyword>
<evidence type="ECO:0000256" key="5">
    <source>
        <dbReference type="ARBA" id="ARBA00022989"/>
    </source>
</evidence>
<comment type="similarity">
    <text evidence="2">Belongs to the Rht family.</text>
</comment>
<dbReference type="GO" id="GO:0042970">
    <property type="term" value="F:homoserine transmembrane transporter activity"/>
    <property type="evidence" value="ECO:0007669"/>
    <property type="project" value="TreeGrafter"/>
</dbReference>
<evidence type="ECO:0000256" key="2">
    <source>
        <dbReference type="ARBA" id="ARBA00007928"/>
    </source>
</evidence>
<feature type="transmembrane region" description="Helical" evidence="7">
    <location>
        <begin position="71"/>
        <end position="91"/>
    </location>
</feature>
<keyword evidence="9" id="KW-1185">Reference proteome</keyword>
<dbReference type="PANTHER" id="PTHR30086:SF14">
    <property type="entry name" value="HOMOSERINE_HOMOSERINE LACTONE EFFLUX PROTEIN"/>
    <property type="match status" value="1"/>
</dbReference>
<evidence type="ECO:0000313" key="9">
    <source>
        <dbReference type="Proteomes" id="UP000628710"/>
    </source>
</evidence>
<accession>A0A934JMT2</accession>
<reference evidence="8" key="1">
    <citation type="submission" date="2020-12" db="EMBL/GenBank/DDBJ databases">
        <title>Marinomonas arctica sp. nov., a psychrotolerant bacterium isolated from the Arctic.</title>
        <authorList>
            <person name="Zhang Y."/>
        </authorList>
    </citation>
    <scope>NUCLEOTIDE SEQUENCE</scope>
    <source>
        <strain evidence="8">C1424</strain>
    </source>
</reference>
<keyword evidence="5 7" id="KW-1133">Transmembrane helix</keyword>
<evidence type="ECO:0000256" key="4">
    <source>
        <dbReference type="ARBA" id="ARBA00022692"/>
    </source>
</evidence>
<evidence type="ECO:0000256" key="7">
    <source>
        <dbReference type="SAM" id="Phobius"/>
    </source>
</evidence>
<dbReference type="RefSeq" id="WP_199469498.1">
    <property type="nucleotide sequence ID" value="NZ_JAEMNX010000020.1"/>
</dbReference>
<dbReference type="EMBL" id="JAEMNX010000020">
    <property type="protein sequence ID" value="MBJ7539100.1"/>
    <property type="molecule type" value="Genomic_DNA"/>
</dbReference>
<dbReference type="PIRSF" id="PIRSF006324">
    <property type="entry name" value="LeuE"/>
    <property type="match status" value="1"/>
</dbReference>
<protein>
    <submittedName>
        <fullName evidence="8">LysE family translocator</fullName>
    </submittedName>
</protein>
<feature type="transmembrane region" description="Helical" evidence="7">
    <location>
        <begin position="152"/>
        <end position="173"/>
    </location>
</feature>
<dbReference type="PANTHER" id="PTHR30086">
    <property type="entry name" value="ARGININE EXPORTER PROTEIN ARGO"/>
    <property type="match status" value="1"/>
</dbReference>
<sequence>MELSMWLLYISVISILILSPGPSTLLCVADGLKFGNKKAIPTVLGGAIAALVLMFISAVGLGAILVASETLFFIVKIIGACYLIFLGWTAWKEGAIKIESHASSSNPLINYSWYSRFRKGFMVGISNPKDLLFFIALFPSFMNAELPQVEQYIVLASTWFFIDCASMFMYASIGSKISPFLSNVRHMTFVNRTVGSVFVFLGGALAASASISKKI</sequence>
<dbReference type="AlphaFoldDB" id="A0A934JMT2"/>
<comment type="caution">
    <text evidence="8">The sequence shown here is derived from an EMBL/GenBank/DDBJ whole genome shotgun (WGS) entry which is preliminary data.</text>
</comment>
<feature type="transmembrane region" description="Helical" evidence="7">
    <location>
        <begin position="6"/>
        <end position="28"/>
    </location>
</feature>
<dbReference type="Pfam" id="PF01810">
    <property type="entry name" value="LysE"/>
    <property type="match status" value="1"/>
</dbReference>
<evidence type="ECO:0000313" key="8">
    <source>
        <dbReference type="EMBL" id="MBJ7539100.1"/>
    </source>
</evidence>
<dbReference type="GO" id="GO:0005886">
    <property type="term" value="C:plasma membrane"/>
    <property type="evidence" value="ECO:0007669"/>
    <property type="project" value="UniProtKB-SubCell"/>
</dbReference>
<evidence type="ECO:0000256" key="1">
    <source>
        <dbReference type="ARBA" id="ARBA00004651"/>
    </source>
</evidence>
<feature type="transmembrane region" description="Helical" evidence="7">
    <location>
        <begin position="193"/>
        <end position="211"/>
    </location>
</feature>
<dbReference type="Proteomes" id="UP000628710">
    <property type="component" value="Unassembled WGS sequence"/>
</dbReference>
<evidence type="ECO:0000256" key="6">
    <source>
        <dbReference type="ARBA" id="ARBA00023136"/>
    </source>
</evidence>
<proteinExistence type="inferred from homology"/>
<gene>
    <name evidence="8" type="ORF">I8J31_15590</name>
</gene>